<protein>
    <recommendedName>
        <fullName evidence="4">DUF3667 domain-containing protein</fullName>
    </recommendedName>
</protein>
<dbReference type="RefSeq" id="WP_142530300.1">
    <property type="nucleotide sequence ID" value="NZ_CBCSJO010000011.1"/>
</dbReference>
<reference evidence="2 3" key="1">
    <citation type="submission" date="2017-05" db="EMBL/GenBank/DDBJ databases">
        <authorList>
            <person name="Varghese N."/>
            <person name="Submissions S."/>
        </authorList>
    </citation>
    <scope>NUCLEOTIDE SEQUENCE [LARGE SCALE GENOMIC DNA]</scope>
    <source>
        <strain evidence="2 3">DSM 19036</strain>
    </source>
</reference>
<name>A0A521FGJ1_9SPHI</name>
<dbReference type="EMBL" id="FXTN01000012">
    <property type="protein sequence ID" value="SMO95303.1"/>
    <property type="molecule type" value="Genomic_DNA"/>
</dbReference>
<dbReference type="Pfam" id="PF12412">
    <property type="entry name" value="DUF3667"/>
    <property type="match status" value="1"/>
</dbReference>
<feature type="transmembrane region" description="Helical" evidence="1">
    <location>
        <begin position="85"/>
        <end position="103"/>
    </location>
</feature>
<organism evidence="2 3">
    <name type="scientific">Pedobacter westerhofensis</name>
    <dbReference type="NCBI Taxonomy" id="425512"/>
    <lineage>
        <taxon>Bacteria</taxon>
        <taxon>Pseudomonadati</taxon>
        <taxon>Bacteroidota</taxon>
        <taxon>Sphingobacteriia</taxon>
        <taxon>Sphingobacteriales</taxon>
        <taxon>Sphingobacteriaceae</taxon>
        <taxon>Pedobacter</taxon>
    </lineage>
</organism>
<keyword evidence="3" id="KW-1185">Reference proteome</keyword>
<dbReference type="OrthoDB" id="675873at2"/>
<dbReference type="Proteomes" id="UP000320300">
    <property type="component" value="Unassembled WGS sequence"/>
</dbReference>
<accession>A0A521FGJ1</accession>
<feature type="transmembrane region" description="Helical" evidence="1">
    <location>
        <begin position="324"/>
        <end position="342"/>
    </location>
</feature>
<evidence type="ECO:0000256" key="1">
    <source>
        <dbReference type="SAM" id="Phobius"/>
    </source>
</evidence>
<keyword evidence="1" id="KW-0472">Membrane</keyword>
<dbReference type="AlphaFoldDB" id="A0A521FGJ1"/>
<evidence type="ECO:0008006" key="4">
    <source>
        <dbReference type="Google" id="ProtNLM"/>
    </source>
</evidence>
<keyword evidence="1" id="KW-0812">Transmembrane</keyword>
<proteinExistence type="predicted"/>
<keyword evidence="1" id="KW-1133">Transmembrane helix</keyword>
<gene>
    <name evidence="2" type="ORF">SAMN06265348_11288</name>
</gene>
<feature type="transmembrane region" description="Helical" evidence="1">
    <location>
        <begin position="354"/>
        <end position="379"/>
    </location>
</feature>
<evidence type="ECO:0000313" key="3">
    <source>
        <dbReference type="Proteomes" id="UP000320300"/>
    </source>
</evidence>
<dbReference type="InterPro" id="IPR022134">
    <property type="entry name" value="DUF3667"/>
</dbReference>
<evidence type="ECO:0000313" key="2">
    <source>
        <dbReference type="EMBL" id="SMO95303.1"/>
    </source>
</evidence>
<sequence>MSGHYRKEKNCLNCGHHVEEHYCTHCGQPNLELKEPFWHFIGHSIGHYFHFDSKFFHTLVPLLSKPGQITLDYLAGKRARYIHPVSLYIFVSIVYFIIVPHSLKEKTKPAELSTAQKDSAATAIRKSKTTLNSISPGLGDAVRVNLNTDSQFNSLDLKSQVHYVDSLKKIYQAKPSDNLENRIDDYQDIIDDRQDTSYATYLARQKILPADQQDSWWVRRVQKLKYDKRAKKHAVKSSEREEDGHKVNIEEEVKKYQPKQYFLLMPLLALFIMINFRKNRIYYIDHLVFTIHGMTAYFIVSIITKPIEKYIFGIDSYISQLMEFVVFIGIVWYLYSGLKLFYQRSRAVTIRKTIAVMLMYSITFYISEEIIRQIIILIMT</sequence>
<feature type="transmembrane region" description="Helical" evidence="1">
    <location>
        <begin position="283"/>
        <end position="304"/>
    </location>
</feature>